<dbReference type="InterPro" id="IPR051470">
    <property type="entry name" value="Thiol:disulfide_interchange"/>
</dbReference>
<comment type="similarity">
    <text evidence="2 7">Belongs to the thioredoxin family. DsbC subfamily.</text>
</comment>
<dbReference type="PROSITE" id="PS51257">
    <property type="entry name" value="PROKAR_LIPOPROTEIN"/>
    <property type="match status" value="1"/>
</dbReference>
<comment type="caution">
    <text evidence="10">The sequence shown here is derived from an EMBL/GenBank/DDBJ whole genome shotgun (WGS) entry which is preliminary data.</text>
</comment>
<evidence type="ECO:0000313" key="12">
    <source>
        <dbReference type="Proteomes" id="UP000262257"/>
    </source>
</evidence>
<dbReference type="CDD" id="cd03020">
    <property type="entry name" value="DsbA_DsbC_DsbG"/>
    <property type="match status" value="1"/>
</dbReference>
<evidence type="ECO:0000259" key="9">
    <source>
        <dbReference type="Pfam" id="PF13098"/>
    </source>
</evidence>
<dbReference type="SUPFAM" id="SSF54423">
    <property type="entry name" value="DsbC/DsbG N-terminal domain-like"/>
    <property type="match status" value="1"/>
</dbReference>
<dbReference type="AlphaFoldDB" id="A0A3A4CXR0"/>
<accession>A0A3A4CXR0</accession>
<comment type="function">
    <text evidence="7">Required for disulfide bond formation in some periplasmic proteins. Acts by transferring its disulfide bond to other proteins and is reduced in the process.</text>
</comment>
<feature type="domain" description="Disulphide bond isomerase DsbC/G N-terminal" evidence="8">
    <location>
        <begin position="58"/>
        <end position="117"/>
    </location>
</feature>
<dbReference type="InterPro" id="IPR033954">
    <property type="entry name" value="DiS-bond_Isoase_DsbC/G"/>
</dbReference>
<keyword evidence="6 7" id="KW-0676">Redox-active center</keyword>
<reference evidence="11 13" key="2">
    <citation type="submission" date="2019-06" db="EMBL/GenBank/DDBJ databases">
        <title>Genome of Acinetobacter radioresistens APH1, a phenol degrading strain.</title>
        <authorList>
            <person name="Liu Y."/>
        </authorList>
    </citation>
    <scope>NUCLEOTIDE SEQUENCE [LARGE SCALE GENOMIC DNA]</scope>
    <source>
        <strain evidence="11 13">APH1</strain>
    </source>
</reference>
<dbReference type="InterPro" id="IPR009094">
    <property type="entry name" value="DiS-bond_isomerase_DsbC/G_N_sf"/>
</dbReference>
<evidence type="ECO:0000256" key="6">
    <source>
        <dbReference type="ARBA" id="ARBA00023284"/>
    </source>
</evidence>
<evidence type="ECO:0000313" key="10">
    <source>
        <dbReference type="EMBL" id="HCM32417.1"/>
    </source>
</evidence>
<dbReference type="Proteomes" id="UP000314285">
    <property type="component" value="Unassembled WGS sequence"/>
</dbReference>
<keyword evidence="5" id="KW-1015">Disulfide bond</keyword>
<dbReference type="RefSeq" id="WP_005017141.1">
    <property type="nucleotide sequence ID" value="NZ_BKHE01000005.1"/>
</dbReference>
<evidence type="ECO:0000256" key="1">
    <source>
        <dbReference type="ARBA" id="ARBA00004418"/>
    </source>
</evidence>
<protein>
    <recommendedName>
        <fullName evidence="7">Thiol:disulfide interchange protein</fullName>
    </recommendedName>
</protein>
<sequence length="271" mass="30193">MLFTRSKIFMACAMSTTLLLGACSNDKNNQGNTNTLTATAPATGEASNLSERNAQQRLIKTLQQHFKKANINAKVVDVKATEVPNLYWVSLEGMPSVYATSDGKYLIQGDVIRLGDKELHSVSENLQSVENKRYLQELKTEDLIVYPAKNKTQHIIYVFTDVSCPYCQKLHAHMDEITAKGIEVRYIAWPRGDQLFPAMESIWCSKDRAAAFEQAIQGVQLPAATCKTPVRAQYELGHRMGVNGTPAIYNSEGEYLGGYLAPDELLKRLNN</sequence>
<dbReference type="InterPro" id="IPR012336">
    <property type="entry name" value="Thioredoxin-like_fold"/>
</dbReference>
<evidence type="ECO:0000256" key="3">
    <source>
        <dbReference type="ARBA" id="ARBA00022729"/>
    </source>
</evidence>
<proteinExistence type="inferred from homology"/>
<dbReference type="PANTHER" id="PTHR35272">
    <property type="entry name" value="THIOL:DISULFIDE INTERCHANGE PROTEIN DSBC-RELATED"/>
    <property type="match status" value="1"/>
</dbReference>
<comment type="subcellular location">
    <subcellularLocation>
        <location evidence="1 7">Periplasm</location>
    </subcellularLocation>
</comment>
<dbReference type="InterPro" id="IPR018950">
    <property type="entry name" value="DiS-bond_isomerase_DsbC/G_N"/>
</dbReference>
<feature type="chain" id="PRO_5044034403" description="Thiol:disulfide interchange protein" evidence="7">
    <location>
        <begin position="23"/>
        <end position="271"/>
    </location>
</feature>
<evidence type="ECO:0000256" key="7">
    <source>
        <dbReference type="RuleBase" id="RU364038"/>
    </source>
</evidence>
<evidence type="ECO:0000313" key="11">
    <source>
        <dbReference type="EMBL" id="TNX86461.1"/>
    </source>
</evidence>
<dbReference type="Gene3D" id="3.10.450.70">
    <property type="entry name" value="Disulphide bond isomerase, DsbC/G, N-terminal"/>
    <property type="match status" value="1"/>
</dbReference>
<dbReference type="Pfam" id="PF10411">
    <property type="entry name" value="DsbC_N"/>
    <property type="match status" value="1"/>
</dbReference>
<keyword evidence="3 7" id="KW-0732">Signal</keyword>
<dbReference type="PANTHER" id="PTHR35272:SF3">
    <property type="entry name" value="THIOL:DISULFIDE INTERCHANGE PROTEIN DSBC"/>
    <property type="match status" value="1"/>
</dbReference>
<evidence type="ECO:0000256" key="2">
    <source>
        <dbReference type="ARBA" id="ARBA00009813"/>
    </source>
</evidence>
<keyword evidence="4 7" id="KW-0574">Periplasm</keyword>
<feature type="domain" description="Thioredoxin-like fold" evidence="9">
    <location>
        <begin position="148"/>
        <end position="269"/>
    </location>
</feature>
<feature type="signal peptide" evidence="7">
    <location>
        <begin position="1"/>
        <end position="22"/>
    </location>
</feature>
<dbReference type="SUPFAM" id="SSF52833">
    <property type="entry name" value="Thioredoxin-like"/>
    <property type="match status" value="1"/>
</dbReference>
<dbReference type="GeneID" id="56304620"/>
<name>A0A3A4CXR0_ACIRA</name>
<dbReference type="Pfam" id="PF13098">
    <property type="entry name" value="Thioredoxin_2"/>
    <property type="match status" value="1"/>
</dbReference>
<dbReference type="KEGG" id="arj:DOM24_00805"/>
<dbReference type="Gene3D" id="3.40.30.10">
    <property type="entry name" value="Glutaredoxin"/>
    <property type="match status" value="1"/>
</dbReference>
<gene>
    <name evidence="10" type="ORF">DIC32_14095</name>
    <name evidence="11" type="ORF">FHY67_12250</name>
</gene>
<evidence type="ECO:0000313" key="13">
    <source>
        <dbReference type="Proteomes" id="UP000314285"/>
    </source>
</evidence>
<dbReference type="EMBL" id="DPXL01000177">
    <property type="protein sequence ID" value="HCM32417.1"/>
    <property type="molecule type" value="Genomic_DNA"/>
</dbReference>
<reference evidence="10 12" key="1">
    <citation type="journal article" date="2018" name="Nat. Biotechnol.">
        <title>A standardized bacterial taxonomy based on genome phylogeny substantially revises the tree of life.</title>
        <authorList>
            <person name="Parks D.H."/>
            <person name="Chuvochina M."/>
            <person name="Waite D.W."/>
            <person name="Rinke C."/>
            <person name="Skarshewski A."/>
            <person name="Chaumeil P.A."/>
            <person name="Hugenholtz P."/>
        </authorList>
    </citation>
    <scope>NUCLEOTIDE SEQUENCE [LARGE SCALE GENOMIC DNA]</scope>
    <source>
        <strain evidence="10">UBA10045</strain>
    </source>
</reference>
<organism evidence="10 12">
    <name type="scientific">Acinetobacter radioresistens</name>
    <dbReference type="NCBI Taxonomy" id="40216"/>
    <lineage>
        <taxon>Bacteria</taxon>
        <taxon>Pseudomonadati</taxon>
        <taxon>Pseudomonadota</taxon>
        <taxon>Gammaproteobacteria</taxon>
        <taxon>Moraxellales</taxon>
        <taxon>Moraxellaceae</taxon>
        <taxon>Acinetobacter</taxon>
    </lineage>
</organism>
<dbReference type="InterPro" id="IPR036249">
    <property type="entry name" value="Thioredoxin-like_sf"/>
</dbReference>
<evidence type="ECO:0000256" key="4">
    <source>
        <dbReference type="ARBA" id="ARBA00022764"/>
    </source>
</evidence>
<evidence type="ECO:0000259" key="8">
    <source>
        <dbReference type="Pfam" id="PF10411"/>
    </source>
</evidence>
<dbReference type="EMBL" id="VFBM01000011">
    <property type="protein sequence ID" value="TNX86461.1"/>
    <property type="molecule type" value="Genomic_DNA"/>
</dbReference>
<dbReference type="Proteomes" id="UP000262257">
    <property type="component" value="Unassembled WGS sequence"/>
</dbReference>
<dbReference type="GO" id="GO:0042597">
    <property type="term" value="C:periplasmic space"/>
    <property type="evidence" value="ECO:0007669"/>
    <property type="project" value="UniProtKB-SubCell"/>
</dbReference>
<evidence type="ECO:0000256" key="5">
    <source>
        <dbReference type="ARBA" id="ARBA00023157"/>
    </source>
</evidence>